<proteinExistence type="predicted"/>
<gene>
    <name evidence="1" type="ORF">Taro_015028</name>
</gene>
<evidence type="ECO:0000313" key="2">
    <source>
        <dbReference type="Proteomes" id="UP000652761"/>
    </source>
</evidence>
<reference evidence="1" key="1">
    <citation type="submission" date="2017-07" db="EMBL/GenBank/DDBJ databases">
        <title>Taro Niue Genome Assembly and Annotation.</title>
        <authorList>
            <person name="Atibalentja N."/>
            <person name="Keating K."/>
            <person name="Fields C.J."/>
        </authorList>
    </citation>
    <scope>NUCLEOTIDE SEQUENCE</scope>
    <source>
        <strain evidence="1">Niue_2</strain>
        <tissue evidence="1">Leaf</tissue>
    </source>
</reference>
<dbReference type="Proteomes" id="UP000652761">
    <property type="component" value="Unassembled WGS sequence"/>
</dbReference>
<name>A0A843UGG7_COLES</name>
<accession>A0A843UGG7</accession>
<dbReference type="EMBL" id="NMUH01000639">
    <property type="protein sequence ID" value="MQL82545.1"/>
    <property type="molecule type" value="Genomic_DNA"/>
</dbReference>
<dbReference type="AlphaFoldDB" id="A0A843UGG7"/>
<sequence>MGMEEVCSSSSSLSSFSSHRQVVAEEHRSSEEEAGVVCAGVVQAMWTFMVVVPLNDIRVDANLCDLQNIGLPEDSYLSSFSLSLALFSCPLLPHYFQGLYKVNCRIVEFLGEFPTEPVTSEAHPYPHRSLLVIRSAISELMGFLAELMRSAISELMRSLLVIRSVISELMGFLAELMGFLAELMRSTISELMRSAISELMGFLVELMGTADLLGCPRIISPLGSHRAQAEVKLNLFAESTCLARWFL</sequence>
<comment type="caution">
    <text evidence="1">The sequence shown here is derived from an EMBL/GenBank/DDBJ whole genome shotgun (WGS) entry which is preliminary data.</text>
</comment>
<keyword evidence="2" id="KW-1185">Reference proteome</keyword>
<protein>
    <submittedName>
        <fullName evidence="1">Uncharacterized protein</fullName>
    </submittedName>
</protein>
<organism evidence="1 2">
    <name type="scientific">Colocasia esculenta</name>
    <name type="common">Wild taro</name>
    <name type="synonym">Arum esculentum</name>
    <dbReference type="NCBI Taxonomy" id="4460"/>
    <lineage>
        <taxon>Eukaryota</taxon>
        <taxon>Viridiplantae</taxon>
        <taxon>Streptophyta</taxon>
        <taxon>Embryophyta</taxon>
        <taxon>Tracheophyta</taxon>
        <taxon>Spermatophyta</taxon>
        <taxon>Magnoliopsida</taxon>
        <taxon>Liliopsida</taxon>
        <taxon>Araceae</taxon>
        <taxon>Aroideae</taxon>
        <taxon>Colocasieae</taxon>
        <taxon>Colocasia</taxon>
    </lineage>
</organism>
<evidence type="ECO:0000313" key="1">
    <source>
        <dbReference type="EMBL" id="MQL82545.1"/>
    </source>
</evidence>